<comment type="subcellular location">
    <subcellularLocation>
        <location evidence="1">Nucleus</location>
    </subcellularLocation>
</comment>
<dbReference type="InterPro" id="IPR008271">
    <property type="entry name" value="Ser/Thr_kinase_AS"/>
</dbReference>
<evidence type="ECO:0000256" key="7">
    <source>
        <dbReference type="ARBA" id="ARBA00022840"/>
    </source>
</evidence>
<keyword evidence="7 9" id="KW-0067">ATP-binding</keyword>
<protein>
    <submittedName>
        <fullName evidence="12">Kinase-like protein</fullName>
    </submittedName>
</protein>
<keyword evidence="5 9" id="KW-0547">Nucleotide-binding</keyword>
<evidence type="ECO:0000313" key="13">
    <source>
        <dbReference type="Proteomes" id="UP000193944"/>
    </source>
</evidence>
<dbReference type="FunFam" id="1.10.510.10:FF:000624">
    <property type="entry name" value="Mitogen-activated protein kinase"/>
    <property type="match status" value="1"/>
</dbReference>
<comment type="caution">
    <text evidence="12">The sequence shown here is derived from an EMBL/GenBank/DDBJ whole genome shotgun (WGS) entry which is preliminary data.</text>
</comment>
<comment type="similarity">
    <text evidence="2">Belongs to the protein kinase superfamily. CMGC Ser/Thr protein kinase family. CDC2/CDKX subfamily.</text>
</comment>
<keyword evidence="4" id="KW-0808">Transferase</keyword>
<sequence length="328" mass="37691">MIGSSIKDINDLTALKNDNINDNIILRGKKENYKLNIKNVIGKGAFGIVFKAKKTSDNTYVAIKCTRLVDEYDVMMSKSTLREFAVLNTIRHKNVIKAYDFIIDNEHCFNVLEYGIMDLKTFINTYYKGGIPEAITMVFLYQILNGLVFCHDRGIIHRDLKPQNVLLFNNNNNNSFTLKICDFGMSCHTSGSINNCVEVVTLFYRAPELLLDFKKYDKTIDVWSVGCIFAEMVTGSTLFRGDYSNCDELFQYIVEVIGIPTKDNWPDLYKFRKTMCESFSKLPKLKVCPLSNINKFISEDGVKLLKKMLILNPCYRINSFTALKEPYF</sequence>
<dbReference type="STRING" id="1754192.A0A1Y1WPU0"/>
<dbReference type="Proteomes" id="UP000193944">
    <property type="component" value="Unassembled WGS sequence"/>
</dbReference>
<dbReference type="PROSITE" id="PS00108">
    <property type="entry name" value="PROTEIN_KINASE_ST"/>
    <property type="match status" value="1"/>
</dbReference>
<evidence type="ECO:0000256" key="9">
    <source>
        <dbReference type="PROSITE-ProRule" id="PRU10141"/>
    </source>
</evidence>
<evidence type="ECO:0000256" key="5">
    <source>
        <dbReference type="ARBA" id="ARBA00022741"/>
    </source>
</evidence>
<dbReference type="GO" id="GO:0005634">
    <property type="term" value="C:nucleus"/>
    <property type="evidence" value="ECO:0007669"/>
    <property type="project" value="UniProtKB-SubCell"/>
</dbReference>
<dbReference type="InterPro" id="IPR050108">
    <property type="entry name" value="CDK"/>
</dbReference>
<evidence type="ECO:0000256" key="6">
    <source>
        <dbReference type="ARBA" id="ARBA00022777"/>
    </source>
</evidence>
<dbReference type="GO" id="GO:0004674">
    <property type="term" value="F:protein serine/threonine kinase activity"/>
    <property type="evidence" value="ECO:0007669"/>
    <property type="project" value="UniProtKB-KW"/>
</dbReference>
<dbReference type="SUPFAM" id="SSF56112">
    <property type="entry name" value="Protein kinase-like (PK-like)"/>
    <property type="match status" value="1"/>
</dbReference>
<name>A0A1Y1WPU0_9FUNG</name>
<dbReference type="InterPro" id="IPR000719">
    <property type="entry name" value="Prot_kinase_dom"/>
</dbReference>
<dbReference type="PROSITE" id="PS00107">
    <property type="entry name" value="PROTEIN_KINASE_ATP"/>
    <property type="match status" value="1"/>
</dbReference>
<dbReference type="Gene3D" id="1.10.510.10">
    <property type="entry name" value="Transferase(Phosphotransferase) domain 1"/>
    <property type="match status" value="1"/>
</dbReference>
<keyword evidence="3 10" id="KW-0723">Serine/threonine-protein kinase</keyword>
<dbReference type="InterPro" id="IPR011009">
    <property type="entry name" value="Kinase-like_dom_sf"/>
</dbReference>
<evidence type="ECO:0000256" key="3">
    <source>
        <dbReference type="ARBA" id="ARBA00022527"/>
    </source>
</evidence>
<dbReference type="SMART" id="SM00220">
    <property type="entry name" value="S_TKc"/>
    <property type="match status" value="1"/>
</dbReference>
<gene>
    <name evidence="12" type="ORF">BCR32DRAFT_237250</name>
</gene>
<evidence type="ECO:0000256" key="8">
    <source>
        <dbReference type="ARBA" id="ARBA00023242"/>
    </source>
</evidence>
<proteinExistence type="inferred from homology"/>
<dbReference type="EMBL" id="MCFG01000351">
    <property type="protein sequence ID" value="ORX75543.1"/>
    <property type="molecule type" value="Genomic_DNA"/>
</dbReference>
<keyword evidence="13" id="KW-1185">Reference proteome</keyword>
<reference evidence="12 13" key="1">
    <citation type="submission" date="2016-08" db="EMBL/GenBank/DDBJ databases">
        <title>A Parts List for Fungal Cellulosomes Revealed by Comparative Genomics.</title>
        <authorList>
            <consortium name="DOE Joint Genome Institute"/>
            <person name="Haitjema C.H."/>
            <person name="Gilmore S.P."/>
            <person name="Henske J.K."/>
            <person name="Solomon K.V."/>
            <person name="De Groot R."/>
            <person name="Kuo A."/>
            <person name="Mondo S.J."/>
            <person name="Salamov A.A."/>
            <person name="Labutti K."/>
            <person name="Zhao Z."/>
            <person name="Chiniquy J."/>
            <person name="Barry K."/>
            <person name="Brewer H.M."/>
            <person name="Purvine S.O."/>
            <person name="Wright A.T."/>
            <person name="Boxma B."/>
            <person name="Van Alen T."/>
            <person name="Hackstein J.H."/>
            <person name="Baker S.E."/>
            <person name="Grigoriev I.V."/>
            <person name="O'Malley M.A."/>
        </authorList>
    </citation>
    <scope>NUCLEOTIDE SEQUENCE [LARGE SCALE GENOMIC DNA]</scope>
    <source>
        <strain evidence="12 13">S4</strain>
    </source>
</reference>
<evidence type="ECO:0000256" key="2">
    <source>
        <dbReference type="ARBA" id="ARBA00006485"/>
    </source>
</evidence>
<evidence type="ECO:0000256" key="4">
    <source>
        <dbReference type="ARBA" id="ARBA00022679"/>
    </source>
</evidence>
<dbReference type="GO" id="GO:0005524">
    <property type="term" value="F:ATP binding"/>
    <property type="evidence" value="ECO:0007669"/>
    <property type="project" value="UniProtKB-UniRule"/>
</dbReference>
<dbReference type="AlphaFoldDB" id="A0A1Y1WPU0"/>
<keyword evidence="8" id="KW-0539">Nucleus</keyword>
<dbReference type="PANTHER" id="PTHR24056">
    <property type="entry name" value="CELL DIVISION PROTEIN KINASE"/>
    <property type="match status" value="1"/>
</dbReference>
<dbReference type="OrthoDB" id="192887at2759"/>
<evidence type="ECO:0000313" key="12">
    <source>
        <dbReference type="EMBL" id="ORX75543.1"/>
    </source>
</evidence>
<dbReference type="InterPro" id="IPR017441">
    <property type="entry name" value="Protein_kinase_ATP_BS"/>
</dbReference>
<accession>A0A1Y1WPU0</accession>
<dbReference type="Pfam" id="PF00069">
    <property type="entry name" value="Pkinase"/>
    <property type="match status" value="1"/>
</dbReference>
<organism evidence="12 13">
    <name type="scientific">Anaeromyces robustus</name>
    <dbReference type="NCBI Taxonomy" id="1754192"/>
    <lineage>
        <taxon>Eukaryota</taxon>
        <taxon>Fungi</taxon>
        <taxon>Fungi incertae sedis</taxon>
        <taxon>Chytridiomycota</taxon>
        <taxon>Chytridiomycota incertae sedis</taxon>
        <taxon>Neocallimastigomycetes</taxon>
        <taxon>Neocallimastigales</taxon>
        <taxon>Neocallimastigaceae</taxon>
        <taxon>Anaeromyces</taxon>
    </lineage>
</organism>
<evidence type="ECO:0000256" key="1">
    <source>
        <dbReference type="ARBA" id="ARBA00004123"/>
    </source>
</evidence>
<evidence type="ECO:0000259" key="11">
    <source>
        <dbReference type="PROSITE" id="PS50011"/>
    </source>
</evidence>
<evidence type="ECO:0000256" key="10">
    <source>
        <dbReference type="RuleBase" id="RU000304"/>
    </source>
</evidence>
<feature type="domain" description="Protein kinase" evidence="11">
    <location>
        <begin position="35"/>
        <end position="328"/>
    </location>
</feature>
<dbReference type="PROSITE" id="PS50011">
    <property type="entry name" value="PROTEIN_KINASE_DOM"/>
    <property type="match status" value="1"/>
</dbReference>
<keyword evidence="6 12" id="KW-0418">Kinase</keyword>
<feature type="binding site" evidence="9">
    <location>
        <position position="64"/>
    </location>
    <ligand>
        <name>ATP</name>
        <dbReference type="ChEBI" id="CHEBI:30616"/>
    </ligand>
</feature>
<reference evidence="12 13" key="2">
    <citation type="submission" date="2016-08" db="EMBL/GenBank/DDBJ databases">
        <title>Pervasive Adenine N6-methylation of Active Genes in Fungi.</title>
        <authorList>
            <consortium name="DOE Joint Genome Institute"/>
            <person name="Mondo S.J."/>
            <person name="Dannebaum R.O."/>
            <person name="Kuo R.C."/>
            <person name="Labutti K."/>
            <person name="Haridas S."/>
            <person name="Kuo A."/>
            <person name="Salamov A."/>
            <person name="Ahrendt S.R."/>
            <person name="Lipzen A."/>
            <person name="Sullivan W."/>
            <person name="Andreopoulos W.B."/>
            <person name="Clum A."/>
            <person name="Lindquist E."/>
            <person name="Daum C."/>
            <person name="Ramamoorthy G.K."/>
            <person name="Gryganskyi A."/>
            <person name="Culley D."/>
            <person name="Magnuson J.K."/>
            <person name="James T.Y."/>
            <person name="O'Malley M.A."/>
            <person name="Stajich J.E."/>
            <person name="Spatafora J.W."/>
            <person name="Visel A."/>
            <person name="Grigoriev I.V."/>
        </authorList>
    </citation>
    <scope>NUCLEOTIDE SEQUENCE [LARGE SCALE GENOMIC DNA]</scope>
    <source>
        <strain evidence="12 13">S4</strain>
    </source>
</reference>
<feature type="non-terminal residue" evidence="12">
    <location>
        <position position="328"/>
    </location>
</feature>
<dbReference type="Gene3D" id="3.30.200.20">
    <property type="entry name" value="Phosphorylase Kinase, domain 1"/>
    <property type="match status" value="1"/>
</dbReference>